<evidence type="ECO:0000256" key="3">
    <source>
        <dbReference type="ARBA" id="ARBA00022475"/>
    </source>
</evidence>
<dbReference type="Gene3D" id="2.30.30.60">
    <property type="match status" value="1"/>
</dbReference>
<keyword evidence="16" id="KW-1185">Reference proteome</keyword>
<comment type="similarity">
    <text evidence="2">Belongs to the MscS (TC 1.A.23) family.</text>
</comment>
<dbReference type="SUPFAM" id="SSF82689">
    <property type="entry name" value="Mechanosensitive channel protein MscS (YggB), C-terminal domain"/>
    <property type="match status" value="1"/>
</dbReference>
<dbReference type="InterPro" id="IPR010920">
    <property type="entry name" value="LSM_dom_sf"/>
</dbReference>
<feature type="transmembrane region" description="Helical" evidence="9">
    <location>
        <begin position="666"/>
        <end position="691"/>
    </location>
</feature>
<dbReference type="InterPro" id="IPR024393">
    <property type="entry name" value="MscS_porin"/>
</dbReference>
<evidence type="ECO:0000256" key="2">
    <source>
        <dbReference type="ARBA" id="ARBA00008017"/>
    </source>
</evidence>
<feature type="compositionally biased region" description="Gly residues" evidence="8">
    <location>
        <begin position="88"/>
        <end position="97"/>
    </location>
</feature>
<evidence type="ECO:0000313" key="15">
    <source>
        <dbReference type="EMBL" id="TWU20408.1"/>
    </source>
</evidence>
<reference evidence="15 16" key="1">
    <citation type="submission" date="2019-02" db="EMBL/GenBank/DDBJ databases">
        <title>Deep-cultivation of Planctomycetes and their phenomic and genomic characterization uncovers novel biology.</title>
        <authorList>
            <person name="Wiegand S."/>
            <person name="Jogler M."/>
            <person name="Boedeker C."/>
            <person name="Pinto D."/>
            <person name="Vollmers J."/>
            <person name="Rivas-Marin E."/>
            <person name="Kohn T."/>
            <person name="Peeters S.H."/>
            <person name="Heuer A."/>
            <person name="Rast P."/>
            <person name="Oberbeckmann S."/>
            <person name="Bunk B."/>
            <person name="Jeske O."/>
            <person name="Meyerdierks A."/>
            <person name="Storesund J.E."/>
            <person name="Kallscheuer N."/>
            <person name="Luecker S."/>
            <person name="Lage O.M."/>
            <person name="Pohl T."/>
            <person name="Merkel B.J."/>
            <person name="Hornburger P."/>
            <person name="Mueller R.-W."/>
            <person name="Bruemmer F."/>
            <person name="Labrenz M."/>
            <person name="Spormann A.M."/>
            <person name="Op Den Camp H."/>
            <person name="Overmann J."/>
            <person name="Amann R."/>
            <person name="Jetten M.S.M."/>
            <person name="Mascher T."/>
            <person name="Medema M.H."/>
            <person name="Devos D.P."/>
            <person name="Kaster A.-K."/>
            <person name="Ovreas L."/>
            <person name="Rohde M."/>
            <person name="Galperin M.Y."/>
            <person name="Jogler C."/>
        </authorList>
    </citation>
    <scope>NUCLEOTIDE SEQUENCE [LARGE SCALE GENOMIC DNA]</scope>
    <source>
        <strain evidence="15 16">Pla52o</strain>
    </source>
</reference>
<evidence type="ECO:0000259" key="10">
    <source>
        <dbReference type="Pfam" id="PF00924"/>
    </source>
</evidence>
<dbReference type="InterPro" id="IPR011014">
    <property type="entry name" value="MscS_channel_TM-2"/>
</dbReference>
<feature type="domain" description="Mechanosensitive ion channel inner membrane" evidence="11">
    <location>
        <begin position="628"/>
        <end position="965"/>
    </location>
</feature>
<dbReference type="PANTHER" id="PTHR30347:SF1">
    <property type="entry name" value="MECHANOSENSITIVE CHANNEL MSCK"/>
    <property type="match status" value="1"/>
</dbReference>
<dbReference type="InterPro" id="IPR049142">
    <property type="entry name" value="MS_channel_1st"/>
</dbReference>
<dbReference type="InterPro" id="IPR006686">
    <property type="entry name" value="MscS_channel_CS"/>
</dbReference>
<feature type="domain" description="Mechanosensitive ion channel transmembrane helices 2/3" evidence="14">
    <location>
        <begin position="1029"/>
        <end position="1068"/>
    </location>
</feature>
<feature type="transmembrane region" description="Helical" evidence="9">
    <location>
        <begin position="935"/>
        <end position="959"/>
    </location>
</feature>
<dbReference type="Proteomes" id="UP000316304">
    <property type="component" value="Unassembled WGS sequence"/>
</dbReference>
<dbReference type="FunFam" id="2.30.30.60:FF:000001">
    <property type="entry name" value="MscS Mechanosensitive ion channel"/>
    <property type="match status" value="1"/>
</dbReference>
<feature type="transmembrane region" description="Helical" evidence="9">
    <location>
        <begin position="1021"/>
        <end position="1042"/>
    </location>
</feature>
<feature type="transmembrane region" description="Helical" evidence="9">
    <location>
        <begin position="751"/>
        <end position="769"/>
    </location>
</feature>
<evidence type="ECO:0000259" key="11">
    <source>
        <dbReference type="Pfam" id="PF12794"/>
    </source>
</evidence>
<evidence type="ECO:0000259" key="13">
    <source>
        <dbReference type="Pfam" id="PF21082"/>
    </source>
</evidence>
<feature type="compositionally biased region" description="Low complexity" evidence="8">
    <location>
        <begin position="64"/>
        <end position="81"/>
    </location>
</feature>
<evidence type="ECO:0000259" key="14">
    <source>
        <dbReference type="Pfam" id="PF21088"/>
    </source>
</evidence>
<evidence type="ECO:0000256" key="9">
    <source>
        <dbReference type="SAM" id="Phobius"/>
    </source>
</evidence>
<accession>A0A5C6C8B1</accession>
<proteinExistence type="inferred from homology"/>
<feature type="transmembrane region" description="Helical" evidence="9">
    <location>
        <begin position="854"/>
        <end position="873"/>
    </location>
</feature>
<evidence type="ECO:0000256" key="4">
    <source>
        <dbReference type="ARBA" id="ARBA00022692"/>
    </source>
</evidence>
<feature type="domain" description="Mechanosensitive ion channel MscS C-terminal" evidence="13">
    <location>
        <begin position="1144"/>
        <end position="1226"/>
    </location>
</feature>
<dbReference type="Gene3D" id="1.10.287.1260">
    <property type="match status" value="1"/>
</dbReference>
<dbReference type="SUPFAM" id="SSF82861">
    <property type="entry name" value="Mechanosensitive channel protein MscS (YggB), transmembrane region"/>
    <property type="match status" value="1"/>
</dbReference>
<evidence type="ECO:0000256" key="5">
    <source>
        <dbReference type="ARBA" id="ARBA00022989"/>
    </source>
</evidence>
<feature type="region of interest" description="Disordered" evidence="8">
    <location>
        <begin position="50"/>
        <end position="161"/>
    </location>
</feature>
<feature type="domain" description="Mechanosensitive ion channel MscS" evidence="10">
    <location>
        <begin position="1070"/>
        <end position="1135"/>
    </location>
</feature>
<dbReference type="Gene3D" id="3.30.70.100">
    <property type="match status" value="1"/>
</dbReference>
<dbReference type="InterPro" id="IPR023408">
    <property type="entry name" value="MscS_beta-dom_sf"/>
</dbReference>
<dbReference type="PROSITE" id="PS01246">
    <property type="entry name" value="UPF0003"/>
    <property type="match status" value="1"/>
</dbReference>
<dbReference type="AlphaFoldDB" id="A0A5C6C8B1"/>
<dbReference type="SUPFAM" id="SSF50182">
    <property type="entry name" value="Sm-like ribonucleoproteins"/>
    <property type="match status" value="1"/>
</dbReference>
<dbReference type="Pfam" id="PF12794">
    <property type="entry name" value="MscS_TM"/>
    <property type="match status" value="1"/>
</dbReference>
<dbReference type="InterPro" id="IPR011066">
    <property type="entry name" value="MscS_channel_C_sf"/>
</dbReference>
<dbReference type="PANTHER" id="PTHR30347">
    <property type="entry name" value="POTASSIUM CHANNEL RELATED"/>
    <property type="match status" value="1"/>
</dbReference>
<feature type="transmembrane region" description="Helical" evidence="9">
    <location>
        <begin position="979"/>
        <end position="1000"/>
    </location>
</feature>
<keyword evidence="6 9" id="KW-0472">Membrane</keyword>
<dbReference type="GO" id="GO:0005886">
    <property type="term" value="C:plasma membrane"/>
    <property type="evidence" value="ECO:0007669"/>
    <property type="project" value="UniProtKB-SubCell"/>
</dbReference>
<sequence>METPLRRLPFSVEHDSPLRVSWTGSDGKIRLSLGCILCLTLALASCEAFAQTDSPPSPAPRPTAPESATPESATPGTAAPEAPTPGTPGTGTPGTGTPGTDTPGTDTPGTDTPGTDTPGTDTPGTGAPGTGTASPAPEDPPASAGPAERVAPIEPPGPSQTDLETRIQLVASSVDLNETQKTQITDLLKKAIARLDESQLAKQRIDLLTQQSLTAAADIQSVQSRLEKLVARQADDPQALSKVSLEQLQPLHRQAVADLAVLDQQLKTLNEQVELWGKRIAELPALIATSRSALVDAEQQLSEIGAGQSDPILGARRTLLQIRTKQLRDELALFALETQVSEDAQRLLALQRDASAREQVLQQKQVENLQSALAKAEQAEAMQKANQAVQAVQKADQELKDAVEFNLALANKKTTLLEQLENDRKAIVVAREEYLARNEQFTETRKQAEAAQFSEEIGLLLRNEKNELPSTSTHYQESQKRRTEIGELTVLILKWENERRKLLDLDSAVAQYIDNHAGLIPEDDRESVEDQLRRVFNDRLTLYRELTEIARKRLSRLSNLEVEQRRLTDLIDEHAAFVSEHVLWVPSTPPIWNFSGIAWSEPFRESFRLQTWIAGVQVLLGDLRRNPFASVPVWLLIGWLLMTRGRIKQKIARLGQEASRPNATQLTPTATAVLMTILLAAPGALVVWWIAWRLENATSIGTPLHTFGETLFRGGVLMYAIDFARHVFRTDGIAEDHFDWDVTATQMIRRGLVWSARIIVPCAVVVLYTERRGDEWITTSLGRLAFSIAMLTAAVILWRWLGPRSTIMPQVRAASETWSAGVGWALVPLVTFVPVVLMAGSLAGYHYAAVQLCWRFGVSVALVSMLIFVRALLMRWLLITYRRVAIARARERREALALVKEATPEMPVDAAVIIESAGHVQLSDLNRQAQRFVRLLPILLGAIGLYLTWSEFFPALGVVNRYPLWLNVLHSTNSDTGPVWVTLGDLIMAIVSVVLTVIACRNVPGLMDITLLQRLPLDAGARYAASAMSRYVMIVIGVLATFKFLGVSWSSVQWLVAAMTVGLGFGLQEIFANFVSGIILLFERPARVGDTVTIGDVTGTVTRIRIRATTILDWDNKELVVPNKEFVTGNLVNWTLSNASLRLVTSIGVAYGSDTRLTTKLLYEVAEKNASVLEDPAPMVIFNEFGESTLQFELRVFVGGVMSYRRLKHELHLAIDDAFHAHNIEIAFPQRDLHVRSVEGLDAASLLGKLD</sequence>
<dbReference type="InterPro" id="IPR006685">
    <property type="entry name" value="MscS_channel_2nd"/>
</dbReference>
<comment type="subcellular location">
    <subcellularLocation>
        <location evidence="1">Cell membrane</location>
        <topology evidence="1">Multi-pass membrane protein</topology>
    </subcellularLocation>
</comment>
<feature type="coiled-coil region" evidence="7">
    <location>
        <begin position="359"/>
        <end position="451"/>
    </location>
</feature>
<dbReference type="Pfam" id="PF21088">
    <property type="entry name" value="MS_channel_1st"/>
    <property type="match status" value="1"/>
</dbReference>
<organism evidence="15 16">
    <name type="scientific">Novipirellula galeiformis</name>
    <dbReference type="NCBI Taxonomy" id="2528004"/>
    <lineage>
        <taxon>Bacteria</taxon>
        <taxon>Pseudomonadati</taxon>
        <taxon>Planctomycetota</taxon>
        <taxon>Planctomycetia</taxon>
        <taxon>Pirellulales</taxon>
        <taxon>Pirellulaceae</taxon>
        <taxon>Novipirellula</taxon>
    </lineage>
</organism>
<feature type="domain" description="Mechanosensitive ion channel MscS porin" evidence="12">
    <location>
        <begin position="170"/>
        <end position="397"/>
    </location>
</feature>
<evidence type="ECO:0000259" key="12">
    <source>
        <dbReference type="Pfam" id="PF12795"/>
    </source>
</evidence>
<evidence type="ECO:0000256" key="6">
    <source>
        <dbReference type="ARBA" id="ARBA00023136"/>
    </source>
</evidence>
<dbReference type="InterPro" id="IPR049278">
    <property type="entry name" value="MS_channel_C"/>
</dbReference>
<dbReference type="Pfam" id="PF12795">
    <property type="entry name" value="MscS_porin"/>
    <property type="match status" value="1"/>
</dbReference>
<feature type="transmembrane region" description="Helical" evidence="9">
    <location>
        <begin position="822"/>
        <end position="848"/>
    </location>
</feature>
<dbReference type="EMBL" id="SJPT01000008">
    <property type="protein sequence ID" value="TWU20408.1"/>
    <property type="molecule type" value="Genomic_DNA"/>
</dbReference>
<evidence type="ECO:0000256" key="8">
    <source>
        <dbReference type="SAM" id="MobiDB-lite"/>
    </source>
</evidence>
<dbReference type="Pfam" id="PF00924">
    <property type="entry name" value="MS_channel_2nd"/>
    <property type="match status" value="1"/>
</dbReference>
<dbReference type="Pfam" id="PF21082">
    <property type="entry name" value="MS_channel_3rd"/>
    <property type="match status" value="1"/>
</dbReference>
<name>A0A5C6C8B1_9BACT</name>
<dbReference type="InterPro" id="IPR052702">
    <property type="entry name" value="MscS-like_channel"/>
</dbReference>
<dbReference type="GO" id="GO:0008381">
    <property type="term" value="F:mechanosensitive monoatomic ion channel activity"/>
    <property type="evidence" value="ECO:0007669"/>
    <property type="project" value="UniProtKB-ARBA"/>
</dbReference>
<evidence type="ECO:0000313" key="16">
    <source>
        <dbReference type="Proteomes" id="UP000316304"/>
    </source>
</evidence>
<gene>
    <name evidence="15" type="primary">mscK_1</name>
    <name evidence="15" type="ORF">Pla52o_42830</name>
</gene>
<keyword evidence="5 9" id="KW-1133">Transmembrane helix</keyword>
<dbReference type="InterPro" id="IPR025692">
    <property type="entry name" value="MscS_IM_dom1"/>
</dbReference>
<keyword evidence="3" id="KW-1003">Cell membrane</keyword>
<keyword evidence="7" id="KW-0175">Coiled coil</keyword>
<comment type="caution">
    <text evidence="15">The sequence shown here is derived from an EMBL/GenBank/DDBJ whole genome shotgun (WGS) entry which is preliminary data.</text>
</comment>
<evidence type="ECO:0000256" key="1">
    <source>
        <dbReference type="ARBA" id="ARBA00004651"/>
    </source>
</evidence>
<protein>
    <submittedName>
        <fullName evidence="15">Mechanosensitive channel MscK</fullName>
    </submittedName>
</protein>
<feature type="transmembrane region" description="Helical" evidence="9">
    <location>
        <begin position="1054"/>
        <end position="1082"/>
    </location>
</feature>
<feature type="compositionally biased region" description="Low complexity" evidence="8">
    <location>
        <begin position="98"/>
        <end position="148"/>
    </location>
</feature>
<feature type="transmembrane region" description="Helical" evidence="9">
    <location>
        <begin position="781"/>
        <end position="801"/>
    </location>
</feature>
<keyword evidence="4 9" id="KW-0812">Transmembrane</keyword>
<evidence type="ECO:0000256" key="7">
    <source>
        <dbReference type="SAM" id="Coils"/>
    </source>
</evidence>